<evidence type="ECO:0000313" key="1">
    <source>
        <dbReference type="EMBL" id="OOR07922.1"/>
    </source>
</evidence>
<reference evidence="1 2" key="1">
    <citation type="submission" date="2017-01" db="EMBL/GenBank/DDBJ databases">
        <title>Bacillus cereus isolates.</title>
        <authorList>
            <person name="Beno S.M."/>
        </authorList>
    </citation>
    <scope>NUCLEOTIDE SEQUENCE [LARGE SCALE GENOMIC DNA]</scope>
    <source>
        <strain evidence="1 2">FSL W7-1108</strain>
    </source>
</reference>
<dbReference type="Proteomes" id="UP000190696">
    <property type="component" value="Unassembled WGS sequence"/>
</dbReference>
<organism evidence="1 2">
    <name type="scientific">Bacillus mycoides</name>
    <dbReference type="NCBI Taxonomy" id="1405"/>
    <lineage>
        <taxon>Bacteria</taxon>
        <taxon>Bacillati</taxon>
        <taxon>Bacillota</taxon>
        <taxon>Bacilli</taxon>
        <taxon>Bacillales</taxon>
        <taxon>Bacillaceae</taxon>
        <taxon>Bacillus</taxon>
        <taxon>Bacillus cereus group</taxon>
    </lineage>
</organism>
<protein>
    <submittedName>
        <fullName evidence="1">Uncharacterized protein</fullName>
    </submittedName>
</protein>
<proteinExistence type="predicted"/>
<gene>
    <name evidence="1" type="ORF">BW900_05250</name>
</gene>
<sequence length="98" mass="11821">MHNKKNSSNYLNHILYCSACEDYKTHKWLTVQKHFFFDELAIQPVPYGKTIEDIQCFIPNDKDDPEAFKMLKLWNFEISICDACSYYELWKDRKCITR</sequence>
<accession>A0A1S9TDC9</accession>
<name>A0A1S9TDC9_BACMY</name>
<dbReference type="EMBL" id="MUAI01000002">
    <property type="protein sequence ID" value="OOR07922.1"/>
    <property type="molecule type" value="Genomic_DNA"/>
</dbReference>
<evidence type="ECO:0000313" key="2">
    <source>
        <dbReference type="Proteomes" id="UP000190696"/>
    </source>
</evidence>
<dbReference type="AlphaFoldDB" id="A0A1S9TDC9"/>
<comment type="caution">
    <text evidence="1">The sequence shown here is derived from an EMBL/GenBank/DDBJ whole genome shotgun (WGS) entry which is preliminary data.</text>
</comment>